<dbReference type="STRING" id="1072256.CUTER_03150"/>
<dbReference type="AlphaFoldDB" id="A0A0G3HBK9"/>
<feature type="domain" description="Helicase XPB/Ssl2 N-terminal" evidence="1">
    <location>
        <begin position="462"/>
        <end position="583"/>
    </location>
</feature>
<accession>A0A0G3HBK9</accession>
<dbReference type="PATRIC" id="fig|1072256.5.peg.624"/>
<evidence type="ECO:0000313" key="2">
    <source>
        <dbReference type="EMBL" id="AKK10639.1"/>
    </source>
</evidence>
<dbReference type="EMBL" id="CP011546">
    <property type="protein sequence ID" value="AKK10639.1"/>
    <property type="molecule type" value="Genomic_DNA"/>
</dbReference>
<dbReference type="Pfam" id="PF13625">
    <property type="entry name" value="Helicase_C_3"/>
    <property type="match status" value="1"/>
</dbReference>
<proteinExistence type="predicted"/>
<evidence type="ECO:0000259" key="1">
    <source>
        <dbReference type="Pfam" id="PF13625"/>
    </source>
</evidence>
<dbReference type="RefSeq" id="WP_047259189.1">
    <property type="nucleotide sequence ID" value="NZ_CP011546.1"/>
</dbReference>
<keyword evidence="2" id="KW-0347">Helicase</keyword>
<organism evidence="2 3">
    <name type="scientific">Corynebacterium uterequi</name>
    <dbReference type="NCBI Taxonomy" id="1072256"/>
    <lineage>
        <taxon>Bacteria</taxon>
        <taxon>Bacillati</taxon>
        <taxon>Actinomycetota</taxon>
        <taxon>Actinomycetes</taxon>
        <taxon>Mycobacteriales</taxon>
        <taxon>Corynebacteriaceae</taxon>
        <taxon>Corynebacterium</taxon>
    </lineage>
</organism>
<reference evidence="3" key="2">
    <citation type="submission" date="2015-05" db="EMBL/GenBank/DDBJ databases">
        <title>Complete genome sequence of Corynebacterium uterequi DSM 45634, isolated from the uterus of a maiden mare.</title>
        <authorList>
            <person name="Ruckert C."/>
            <person name="Albersmeier A."/>
            <person name="Winkler A."/>
            <person name="Tauch A."/>
        </authorList>
    </citation>
    <scope>NUCLEOTIDE SEQUENCE [LARGE SCALE GENOMIC DNA]</scope>
    <source>
        <strain evidence="3">DSM 45634</strain>
    </source>
</reference>
<keyword evidence="2" id="KW-0547">Nucleotide-binding</keyword>
<dbReference type="OrthoDB" id="3415124at2"/>
<keyword evidence="3" id="KW-1185">Reference proteome</keyword>
<dbReference type="InterPro" id="IPR032830">
    <property type="entry name" value="XPB/Ssl2_N"/>
</dbReference>
<name>A0A0G3HBK9_9CORY</name>
<reference evidence="2 3" key="1">
    <citation type="journal article" date="2015" name="Genome Announc.">
        <title>Virulence Factor Genes Detected in the Complete Genome Sequence of Corynebacterium uterequi DSM 45634, Isolated from the Uterus of a Maiden Mare.</title>
        <authorList>
            <person name="Ruckert C."/>
            <person name="Kriete M."/>
            <person name="Jaenicke S."/>
            <person name="Winkler A."/>
            <person name="Tauch A."/>
        </authorList>
    </citation>
    <scope>NUCLEOTIDE SEQUENCE [LARGE SCALE GENOMIC DNA]</scope>
    <source>
        <strain evidence="2 3">DSM 45634</strain>
    </source>
</reference>
<keyword evidence="2" id="KW-0067">ATP-binding</keyword>
<dbReference type="GO" id="GO:0004386">
    <property type="term" value="F:helicase activity"/>
    <property type="evidence" value="ECO:0007669"/>
    <property type="project" value="UniProtKB-KW"/>
</dbReference>
<dbReference type="KEGG" id="cut:CUTER_03150"/>
<evidence type="ECO:0000313" key="3">
    <source>
        <dbReference type="Proteomes" id="UP000035548"/>
    </source>
</evidence>
<sequence length="739" mass="76970">MTPSATADFTRWLDALPVERLTALLRLRPDALVPPPPSTASLATRLLSRTSVARAMQEASVPELAALEVAVDAGAALTPVDSGRILADLSARGGPDLSDPGPKALSRLIDRGLVFEVDGGLRVVAEAIPALPRGWTLLDRSASDGLKQALNELTDAERRVLFVLASADGVGHSRDAAADADPARPIPRLLAAGLIERVDASHVRLPRVVAQLVRGDDAPDVPISAPAPGEPVDFSAAEAHGAAQGVEFTRAVTRLLDHLGAHPVALNKDGSLGIRVPSTLAKAVGCTVEDVVRFACVAEAAGLLATGLAANVPEGLDADGNYLAPTAATDSFVHAPLAEQWSWLIQGWARSPHQHYLGGRLLSAQQRSAALPGRRRQLLDAILRAGGAVDDERAKDWVRYLYPLSAVELGAEGISALLTEARCLGVISLGVATSAARAVIDGDVDALAEAVAGALPAEVTKVIVQADMTVIAPGPLPTEVAEELGLLADIESPGLAATYRITEDSVRRALDAGRSAADLHGWLADHALGEVPQAVRFIIDDVADRHGALRGGPAMSYLRCPDEALLGAVMASSAASEAGLRLVAPTVAIAHRPLAAVLECVRKAGFHPAAEDSSGATIDVRPDPTRVFARSQRPALPRCAPEEAAIERVVSDVRRNNDAPGDVTADPAQAREGDVAATLSAAARARRPVEVGVVDARGVSTTIEVTPVTVAGGQVDAIETTSKRVIRLPVHRVSWARAR</sequence>
<keyword evidence="2" id="KW-0378">Hydrolase</keyword>
<protein>
    <submittedName>
        <fullName evidence="2">Helicase conserved C-terminal domain</fullName>
    </submittedName>
</protein>
<dbReference type="Proteomes" id="UP000035548">
    <property type="component" value="Chromosome"/>
</dbReference>
<gene>
    <name evidence="2" type="ORF">CUTER_03150</name>
</gene>